<evidence type="ECO:0000259" key="8">
    <source>
        <dbReference type="PROSITE" id="PS50048"/>
    </source>
</evidence>
<dbReference type="SMART" id="SM00066">
    <property type="entry name" value="GAL4"/>
    <property type="match status" value="1"/>
</dbReference>
<comment type="caution">
    <text evidence="9">The sequence shown here is derived from an EMBL/GenBank/DDBJ whole genome shotgun (WGS) entry which is preliminary data.</text>
</comment>
<dbReference type="CDD" id="cd00067">
    <property type="entry name" value="GAL4"/>
    <property type="match status" value="1"/>
</dbReference>
<dbReference type="InterPro" id="IPR021858">
    <property type="entry name" value="Fun_TF"/>
</dbReference>
<evidence type="ECO:0000256" key="3">
    <source>
        <dbReference type="ARBA" id="ARBA00023015"/>
    </source>
</evidence>
<evidence type="ECO:0000313" key="9">
    <source>
        <dbReference type="EMBL" id="KAL2286708.1"/>
    </source>
</evidence>
<keyword evidence="1" id="KW-0479">Metal-binding</keyword>
<feature type="compositionally biased region" description="Polar residues" evidence="7">
    <location>
        <begin position="140"/>
        <end position="154"/>
    </location>
</feature>
<keyword evidence="3" id="KW-0805">Transcription regulation</keyword>
<evidence type="ECO:0000256" key="2">
    <source>
        <dbReference type="ARBA" id="ARBA00022833"/>
    </source>
</evidence>
<evidence type="ECO:0000256" key="7">
    <source>
        <dbReference type="SAM" id="MobiDB-lite"/>
    </source>
</evidence>
<dbReference type="EMBL" id="JBAWTH010000023">
    <property type="protein sequence ID" value="KAL2286708.1"/>
    <property type="molecule type" value="Genomic_DNA"/>
</dbReference>
<reference evidence="9 10" key="1">
    <citation type="submission" date="2024-03" db="EMBL/GenBank/DDBJ databases">
        <title>A high-quality draft genome sequence of Diaporthe vaccinii, a causative agent of upright dieback and viscid rot disease in cranberry plants.</title>
        <authorList>
            <person name="Sarrasin M."/>
            <person name="Lang B.F."/>
            <person name="Burger G."/>
        </authorList>
    </citation>
    <scope>NUCLEOTIDE SEQUENCE [LARGE SCALE GENOMIC DNA]</scope>
    <source>
        <strain evidence="9 10">IS7</strain>
    </source>
</reference>
<keyword evidence="4" id="KW-0238">DNA-binding</keyword>
<dbReference type="InterPro" id="IPR036864">
    <property type="entry name" value="Zn2-C6_fun-type_DNA-bd_sf"/>
</dbReference>
<dbReference type="PROSITE" id="PS50048">
    <property type="entry name" value="ZN2_CY6_FUNGAL_2"/>
    <property type="match status" value="1"/>
</dbReference>
<feature type="domain" description="Zn(2)-C6 fungal-type" evidence="8">
    <location>
        <begin position="13"/>
        <end position="41"/>
    </location>
</feature>
<dbReference type="Pfam" id="PF11951">
    <property type="entry name" value="Fungal_trans_2"/>
    <property type="match status" value="1"/>
</dbReference>
<dbReference type="PANTHER" id="PTHR36206">
    <property type="entry name" value="ASPERCRYPTIN BIOSYNTHESIS CLUSTER-SPECIFIC TRANSCRIPTION REGULATOR ATNN-RELATED"/>
    <property type="match status" value="1"/>
</dbReference>
<evidence type="ECO:0000256" key="1">
    <source>
        <dbReference type="ARBA" id="ARBA00022723"/>
    </source>
</evidence>
<dbReference type="InterPro" id="IPR001138">
    <property type="entry name" value="Zn2Cys6_DnaBD"/>
</dbReference>
<protein>
    <recommendedName>
        <fullName evidence="8">Zn(2)-C6 fungal-type domain-containing protein</fullName>
    </recommendedName>
</protein>
<dbReference type="Gene3D" id="4.10.240.10">
    <property type="entry name" value="Zn(2)-C6 fungal-type DNA-binding domain"/>
    <property type="match status" value="1"/>
</dbReference>
<gene>
    <name evidence="9" type="ORF">FJTKL_06695</name>
</gene>
<dbReference type="Pfam" id="PF00172">
    <property type="entry name" value="Zn_clus"/>
    <property type="match status" value="1"/>
</dbReference>
<proteinExistence type="predicted"/>
<dbReference type="PROSITE" id="PS00463">
    <property type="entry name" value="ZN2_CY6_FUNGAL_1"/>
    <property type="match status" value="1"/>
</dbReference>
<keyword evidence="2" id="KW-0862">Zinc</keyword>
<evidence type="ECO:0000256" key="4">
    <source>
        <dbReference type="ARBA" id="ARBA00023125"/>
    </source>
</evidence>
<dbReference type="InterPro" id="IPR052360">
    <property type="entry name" value="Transcr_Regulatory_Proteins"/>
</dbReference>
<feature type="region of interest" description="Disordered" evidence="7">
    <location>
        <begin position="137"/>
        <end position="157"/>
    </location>
</feature>
<accession>A0ABR4EW92</accession>
<dbReference type="PANTHER" id="PTHR36206:SF12">
    <property type="entry name" value="ASPERCRYPTIN BIOSYNTHESIS CLUSTER-SPECIFIC TRANSCRIPTION REGULATOR ATNN-RELATED"/>
    <property type="match status" value="1"/>
</dbReference>
<keyword evidence="5" id="KW-0804">Transcription</keyword>
<keyword evidence="6" id="KW-0539">Nucleus</keyword>
<name>A0ABR4EW92_9PEZI</name>
<keyword evidence="10" id="KW-1185">Reference proteome</keyword>
<sequence length="585" mass="64348">MARSSKHKRSTNGCGVCRIRRIRCDETRPSCNQCTKTGRTCEGYPPSTTRLTSTPTRALAPLQAISQGSLTSPQSHLSAPAQRALQYYRANTARHLSGYFHDDFWTTLVLQVGHRDHCVSYALVALASLHEHFHTEATERSSLTASQAGGTTSDRGGAGALSLPMHHAVSYYAEAVRRLQAKVSSTGGEEVETTLLCCLLLAGFELLRGYHEAAQVHLHGSASLLQAWQDQQKNNRGGGSLWSPRGYFIRERLGPLFHRMALQAVLFSHVGPTSSSSLQFGGDGAAFVPSLEDRHYKNHTKERTSPGKTEVRVASPTEARDMLYRLIWQLYLLPEGQQDPPKSTKKKRARAKGRESFIRSLHQWHEALSDYLKKHPVDGASSDMLKLFHATAQVMIPTCMSDDQMAFDGFAAQFNEITDLAENLLFPSSPSTPPPTPLSAAPGSGSTNGSRAPPLPRLLPSPASQDVSYFFSLDMGVLHLLYYVAIRCRVAATRFRALELLRRAQARREGVWDGAATALVASRVVAMEEEARQEGVETGDGSSSCIPASARVGSVWTETDLENRRVVLRCGWQRDMTSSEEVLAW</sequence>
<evidence type="ECO:0000256" key="5">
    <source>
        <dbReference type="ARBA" id="ARBA00023163"/>
    </source>
</evidence>
<feature type="region of interest" description="Disordered" evidence="7">
    <location>
        <begin position="425"/>
        <end position="458"/>
    </location>
</feature>
<organism evidence="9 10">
    <name type="scientific">Diaporthe vaccinii</name>
    <dbReference type="NCBI Taxonomy" id="105482"/>
    <lineage>
        <taxon>Eukaryota</taxon>
        <taxon>Fungi</taxon>
        <taxon>Dikarya</taxon>
        <taxon>Ascomycota</taxon>
        <taxon>Pezizomycotina</taxon>
        <taxon>Sordariomycetes</taxon>
        <taxon>Sordariomycetidae</taxon>
        <taxon>Diaporthales</taxon>
        <taxon>Diaporthaceae</taxon>
        <taxon>Diaporthe</taxon>
        <taxon>Diaporthe eres species complex</taxon>
    </lineage>
</organism>
<dbReference type="Proteomes" id="UP001600888">
    <property type="component" value="Unassembled WGS sequence"/>
</dbReference>
<evidence type="ECO:0000256" key="6">
    <source>
        <dbReference type="ARBA" id="ARBA00023242"/>
    </source>
</evidence>
<evidence type="ECO:0000313" key="10">
    <source>
        <dbReference type="Proteomes" id="UP001600888"/>
    </source>
</evidence>
<dbReference type="SUPFAM" id="SSF57701">
    <property type="entry name" value="Zn2/Cys6 DNA-binding domain"/>
    <property type="match status" value="1"/>
</dbReference>